<keyword evidence="4" id="KW-0732">Signal</keyword>
<accession>A0A7H0GYZ6</accession>
<dbReference type="InterPro" id="IPR051262">
    <property type="entry name" value="SMP-30/CGR1_Lactonase"/>
</dbReference>
<name>A0A7H0GYZ6_9BACT</name>
<evidence type="ECO:0000256" key="4">
    <source>
        <dbReference type="SAM" id="SignalP"/>
    </source>
</evidence>
<dbReference type="GO" id="GO:0046872">
    <property type="term" value="F:metal ion binding"/>
    <property type="evidence" value="ECO:0007669"/>
    <property type="project" value="UniProtKB-KW"/>
</dbReference>
<organism evidence="6 7">
    <name type="scientific">Hymenobacter qilianensis</name>
    <dbReference type="NCBI Taxonomy" id="1385715"/>
    <lineage>
        <taxon>Bacteria</taxon>
        <taxon>Pseudomonadati</taxon>
        <taxon>Bacteroidota</taxon>
        <taxon>Cytophagia</taxon>
        <taxon>Cytophagales</taxon>
        <taxon>Hymenobacteraceae</taxon>
        <taxon>Hymenobacter</taxon>
    </lineage>
</organism>
<dbReference type="PRINTS" id="PR01790">
    <property type="entry name" value="SMP30FAMILY"/>
</dbReference>
<dbReference type="AlphaFoldDB" id="A0A7H0GYZ6"/>
<gene>
    <name evidence="6" type="ORF">H9L05_08095</name>
</gene>
<feature type="binding site" evidence="3">
    <location>
        <position position="186"/>
    </location>
    <ligand>
        <name>substrate</name>
    </ligand>
</feature>
<keyword evidence="3" id="KW-0862">Zinc</keyword>
<reference evidence="6 7" key="1">
    <citation type="submission" date="2020-08" db="EMBL/GenBank/DDBJ databases">
        <title>Genome sequence of Hymenobacter qilianensis JCM 19763T.</title>
        <authorList>
            <person name="Hyun D.-W."/>
            <person name="Bae J.-W."/>
        </authorList>
    </citation>
    <scope>NUCLEOTIDE SEQUENCE [LARGE SCALE GENOMIC DNA]</scope>
    <source>
        <strain evidence="6 7">JCM 19763</strain>
    </source>
</reference>
<dbReference type="EMBL" id="CP060784">
    <property type="protein sequence ID" value="QNP53512.1"/>
    <property type="molecule type" value="Genomic_DNA"/>
</dbReference>
<feature type="binding site" evidence="3">
    <location>
        <position position="273"/>
    </location>
    <ligand>
        <name>a divalent metal cation</name>
        <dbReference type="ChEBI" id="CHEBI:60240"/>
    </ligand>
</feature>
<feature type="active site" description="Proton donor/acceptor" evidence="2">
    <location>
        <position position="273"/>
    </location>
</feature>
<keyword evidence="3" id="KW-0479">Metal-binding</keyword>
<keyword evidence="1" id="KW-0378">Hydrolase</keyword>
<feature type="chain" id="PRO_5028827458" evidence="4">
    <location>
        <begin position="26"/>
        <end position="342"/>
    </location>
</feature>
<dbReference type="Pfam" id="PF08450">
    <property type="entry name" value="SGL"/>
    <property type="match status" value="1"/>
</dbReference>
<dbReference type="InterPro" id="IPR011042">
    <property type="entry name" value="6-blade_b-propeller_TolB-like"/>
</dbReference>
<dbReference type="GO" id="GO:0016787">
    <property type="term" value="F:hydrolase activity"/>
    <property type="evidence" value="ECO:0007669"/>
    <property type="project" value="UniProtKB-KW"/>
</dbReference>
<evidence type="ECO:0000256" key="3">
    <source>
        <dbReference type="PIRSR" id="PIRSR605511-2"/>
    </source>
</evidence>
<evidence type="ECO:0000313" key="7">
    <source>
        <dbReference type="Proteomes" id="UP000516093"/>
    </source>
</evidence>
<proteinExistence type="predicted"/>
<dbReference type="InterPro" id="IPR005511">
    <property type="entry name" value="SMP-30"/>
</dbReference>
<comment type="cofactor">
    <cofactor evidence="3">
        <name>Zn(2+)</name>
        <dbReference type="ChEBI" id="CHEBI:29105"/>
    </cofactor>
    <text evidence="3">Binds 1 divalent metal cation per subunit.</text>
</comment>
<dbReference type="Proteomes" id="UP000516093">
    <property type="component" value="Chromosome"/>
</dbReference>
<protein>
    <submittedName>
        <fullName evidence="6">SMP-30/gluconolactonase/LRE family protein</fullName>
    </submittedName>
</protein>
<feature type="binding site" evidence="3">
    <location>
        <position position="66"/>
    </location>
    <ligand>
        <name>a divalent metal cation</name>
        <dbReference type="ChEBI" id="CHEBI:60240"/>
    </ligand>
</feature>
<feature type="binding site" evidence="3">
    <location>
        <position position="163"/>
    </location>
    <ligand>
        <name>substrate</name>
    </ligand>
</feature>
<dbReference type="RefSeq" id="WP_187733725.1">
    <property type="nucleotide sequence ID" value="NZ_BMFN01000001.1"/>
</dbReference>
<evidence type="ECO:0000313" key="6">
    <source>
        <dbReference type="EMBL" id="QNP53512.1"/>
    </source>
</evidence>
<feature type="binding site" evidence="3">
    <location>
        <position position="218"/>
    </location>
    <ligand>
        <name>a divalent metal cation</name>
        <dbReference type="ChEBI" id="CHEBI:60240"/>
    </ligand>
</feature>
<dbReference type="KEGG" id="hqi:H9L05_08095"/>
<sequence length="342" mass="37100">MDQPFLLCLLGVASLLLAHVAPARAQPTPPVYPTLGSIIRDQPAMDQLVAPDAEIEVLASGFTWPEGPVWSKQEGALLFSHAPQNVIYRWKEGEPLREYLKPAGYTGLGTYSKEPGSNGLAFDKQGQLVACEHGDRRISVLLKDGGKRTLADSYEGKRLNSPNDLVIKSNGDIYFTDPPYGLPEQEKDPRRELDFSGVFHIAKSGKVTLLTQDLTRPNGVAFSPDEKTLYVTQSDPKRAVVMAYPVRENGSLGKGRVFFDATPLTKELKGMPDGIKVDRQGNVFTTGPGGVHILGPDGTHLGRISLPVAAANLAWGDDGSTLYLTASNYLCRVRTLTKGAGW</sequence>
<dbReference type="InterPro" id="IPR013658">
    <property type="entry name" value="SGL"/>
</dbReference>
<evidence type="ECO:0000256" key="1">
    <source>
        <dbReference type="ARBA" id="ARBA00022801"/>
    </source>
</evidence>
<dbReference type="Gene3D" id="2.120.10.30">
    <property type="entry name" value="TolB, C-terminal domain"/>
    <property type="match status" value="1"/>
</dbReference>
<dbReference type="SUPFAM" id="SSF63829">
    <property type="entry name" value="Calcium-dependent phosphotriesterase"/>
    <property type="match status" value="1"/>
</dbReference>
<feature type="domain" description="SMP-30/Gluconolactonase/LRE-like region" evidence="5">
    <location>
        <begin position="64"/>
        <end position="327"/>
    </location>
</feature>
<keyword evidence="7" id="KW-1185">Reference proteome</keyword>
<feature type="signal peptide" evidence="4">
    <location>
        <begin position="1"/>
        <end position="25"/>
    </location>
</feature>
<evidence type="ECO:0000259" key="5">
    <source>
        <dbReference type="Pfam" id="PF08450"/>
    </source>
</evidence>
<evidence type="ECO:0000256" key="2">
    <source>
        <dbReference type="PIRSR" id="PIRSR605511-1"/>
    </source>
</evidence>
<dbReference type="PANTHER" id="PTHR47572:SF4">
    <property type="entry name" value="LACTONASE DRP35"/>
    <property type="match status" value="1"/>
</dbReference>
<dbReference type="PANTHER" id="PTHR47572">
    <property type="entry name" value="LIPOPROTEIN-RELATED"/>
    <property type="match status" value="1"/>
</dbReference>